<feature type="transmembrane region" description="Helical" evidence="1">
    <location>
        <begin position="6"/>
        <end position="26"/>
    </location>
</feature>
<reference evidence="2 3" key="1">
    <citation type="submission" date="2018-05" db="EMBL/GenBank/DDBJ databases">
        <title>The Hungate 1000. A catalogue of reference genomes from the rumen microbiome.</title>
        <authorList>
            <person name="Kelly W."/>
        </authorList>
    </citation>
    <scope>NUCLEOTIDE SEQUENCE [LARGE SCALE GENOMIC DNA]</scope>
    <source>
        <strain evidence="2 3">NLAE-zl-C242</strain>
    </source>
</reference>
<keyword evidence="1" id="KW-1133">Transmembrane helix</keyword>
<sequence>MEFLGLAWYWWLVIAVVLAVSIPFKVKFMRWWNKRRQERKEEQHGKWGDEE</sequence>
<evidence type="ECO:0000313" key="3">
    <source>
        <dbReference type="Proteomes" id="UP000245845"/>
    </source>
</evidence>
<protein>
    <submittedName>
        <fullName evidence="2">Uncharacterized protein</fullName>
    </submittedName>
</protein>
<proteinExistence type="predicted"/>
<keyword evidence="1" id="KW-0812">Transmembrane</keyword>
<keyword evidence="1" id="KW-0472">Membrane</keyword>
<dbReference type="RefSeq" id="WP_181368730.1">
    <property type="nucleotide sequence ID" value="NZ_BAAACK010000003.1"/>
</dbReference>
<dbReference type="Proteomes" id="UP000245845">
    <property type="component" value="Unassembled WGS sequence"/>
</dbReference>
<keyword evidence="3" id="KW-1185">Reference proteome</keyword>
<dbReference type="AlphaFoldDB" id="A0A2Y9BG26"/>
<organism evidence="2 3">
    <name type="scientific">Faecalicatena orotica</name>
    <dbReference type="NCBI Taxonomy" id="1544"/>
    <lineage>
        <taxon>Bacteria</taxon>
        <taxon>Bacillati</taxon>
        <taxon>Bacillota</taxon>
        <taxon>Clostridia</taxon>
        <taxon>Lachnospirales</taxon>
        <taxon>Lachnospiraceae</taxon>
        <taxon>Faecalicatena</taxon>
    </lineage>
</organism>
<name>A0A2Y9BG26_9FIRM</name>
<evidence type="ECO:0000313" key="2">
    <source>
        <dbReference type="EMBL" id="PWJ28691.1"/>
    </source>
</evidence>
<comment type="caution">
    <text evidence="2">The sequence shown here is derived from an EMBL/GenBank/DDBJ whole genome shotgun (WGS) entry which is preliminary data.</text>
</comment>
<accession>A0A2Y9BG26</accession>
<evidence type="ECO:0000256" key="1">
    <source>
        <dbReference type="SAM" id="Phobius"/>
    </source>
</evidence>
<gene>
    <name evidence="2" type="ORF">A8806_108206</name>
</gene>
<dbReference type="EMBL" id="QGDL01000008">
    <property type="protein sequence ID" value="PWJ28691.1"/>
    <property type="molecule type" value="Genomic_DNA"/>
</dbReference>